<dbReference type="Pfam" id="PF01839">
    <property type="entry name" value="FG-GAP"/>
    <property type="match status" value="1"/>
</dbReference>
<keyword evidence="5" id="KW-1185">Reference proteome</keyword>
<proteinExistence type="predicted"/>
<feature type="domain" description="Bacterial Ig-like" evidence="3">
    <location>
        <begin position="879"/>
        <end position="960"/>
    </location>
</feature>
<dbReference type="RefSeq" id="WP_171469355.1">
    <property type="nucleotide sequence ID" value="NZ_CP053452.2"/>
</dbReference>
<evidence type="ECO:0000256" key="1">
    <source>
        <dbReference type="ARBA" id="ARBA00022729"/>
    </source>
</evidence>
<feature type="domain" description="Bacterial Ig-like" evidence="3">
    <location>
        <begin position="1074"/>
        <end position="1156"/>
    </location>
</feature>
<dbReference type="Pfam" id="PF12951">
    <property type="entry name" value="PATR"/>
    <property type="match status" value="6"/>
</dbReference>
<feature type="region of interest" description="Disordered" evidence="2">
    <location>
        <begin position="842"/>
        <end position="873"/>
    </location>
</feature>
<feature type="domain" description="Bacterial Ig-like" evidence="3">
    <location>
        <begin position="1382"/>
        <end position="1474"/>
    </location>
</feature>
<dbReference type="SUPFAM" id="SSF51126">
    <property type="entry name" value="Pectin lyase-like"/>
    <property type="match status" value="1"/>
</dbReference>
<dbReference type="EMBL" id="CP053452">
    <property type="protein sequence ID" value="QJW93086.1"/>
    <property type="molecule type" value="Genomic_DNA"/>
</dbReference>
<dbReference type="NCBIfam" id="TIGR02601">
    <property type="entry name" value="autotrns_rpt"/>
    <property type="match status" value="5"/>
</dbReference>
<dbReference type="InterPro" id="IPR011050">
    <property type="entry name" value="Pectin_lyase_fold/virulence"/>
</dbReference>
<feature type="compositionally biased region" description="Polar residues" evidence="2">
    <location>
        <begin position="859"/>
        <end position="873"/>
    </location>
</feature>
<dbReference type="SUPFAM" id="SSF69318">
    <property type="entry name" value="Integrin alpha N-terminal domain"/>
    <property type="match status" value="1"/>
</dbReference>
<feature type="domain" description="Bacterial Ig-like" evidence="3">
    <location>
        <begin position="2020"/>
        <end position="2109"/>
    </location>
</feature>
<feature type="domain" description="Bacterial Ig-like" evidence="3">
    <location>
        <begin position="976"/>
        <end position="1060"/>
    </location>
</feature>
<organism evidence="4 5">
    <name type="scientific">Frigoriglobus tundricola</name>
    <dbReference type="NCBI Taxonomy" id="2774151"/>
    <lineage>
        <taxon>Bacteria</taxon>
        <taxon>Pseudomonadati</taxon>
        <taxon>Planctomycetota</taxon>
        <taxon>Planctomycetia</taxon>
        <taxon>Gemmatales</taxon>
        <taxon>Gemmataceae</taxon>
        <taxon>Frigoriglobus</taxon>
    </lineage>
</organism>
<dbReference type="InterPro" id="IPR013517">
    <property type="entry name" value="FG-GAP"/>
</dbReference>
<evidence type="ECO:0000256" key="2">
    <source>
        <dbReference type="SAM" id="MobiDB-lite"/>
    </source>
</evidence>
<dbReference type="InterPro" id="IPR032109">
    <property type="entry name" value="Big_3_5"/>
</dbReference>
<gene>
    <name evidence="4" type="ORF">FTUN_0588</name>
</gene>
<dbReference type="Proteomes" id="UP000503447">
    <property type="component" value="Chromosome"/>
</dbReference>
<feature type="domain" description="Bacterial Ig-like" evidence="3">
    <location>
        <begin position="1184"/>
        <end position="1267"/>
    </location>
</feature>
<sequence length="2506" mass="248624">MRRPSWLRQFKKRFVGHGTVAPVVTRFECEQLEDRSLLATAIWTGGGVAASGSAVWSDPRNWYAGYEPETNDDVIFQSGLSAAAKPPATGSVPAGTFKFVANSIVDGDYTIHDLQINDANYHIDAGSLPATLTITGRLLVNVPGSVGNDTGLSVLGPIFSSTVTTSNLTIQLNGVNQEFNIAGTGLLDITASLIDPATGYAGILKTGTGAIEFGGTNSYSGVTRVSAGILYVANEYALGSTIRPTIVDSGATLSVVTDDFLAEDGIANSLQITGAGFNGKGALEGSIDPFTQFEGLANNGGGLWIGGISLVGNATIGTDAGVFADGAQLVVDVNGISGSGTLTKVGAGDLSVEVASTYAGNTVINQGSLSIYDNKALGVGTGFSITVNPTGGLGASLRLDAGLNVNETLFLNGPGYDVDFANRLLGALNLLNPGASTWSGSITIQTAATIGSTLDATLTLAGALAGSASLSKVDRGTVRIARANTGFTGTTTIDNGTLDVADARAVGTGAITVNSTTGTAAEVGTLLLDGTFTLAQTVTTNGVGFGTNGAISIVNPAAGGTSNITLTNVALQSATSLHVDPNANLTIAGVISDAPGTAVAGAPLEVTGSGTLVLAGNNTYTSATVLRGGTTILKSNKALGVGTLGVSVTSGSVLDLTGGITVSVPLTVSGSTTSPARSTFGVLAGTNVWAGTATFISNGSSVAVNVAAGTNLVFSGTLSGDSDIHKTGTGTLQISGTQSNNDLGTLLIDAGMVTLGMRPATPNTTLNATGGNIVVGNGTGAAGAAVLQLAASNQISDTNAVTVNSDGLFNLNNFNETLGGQTALTLAGGRVTTGSGTLTLNGNLETNGSTGTSGITGNVSLGSATRNSGYRPTPQMTLSSNLNASQFGNAVTYTFTATGMAGEPLVTGSVNFYSGTTRIGATQILSNGTATLTTTALPGGNQPITAIYSGDNYYAPTSENMAPGQTVDNPPATETLTSSNVTATTGESVTFTFTLAGTSGSTAPTGTVAFFDGSTLIGTVQALANGTASVTTSSLAVGTHVITAVYSGDIFYASSTVTLAPVQTVGATPFVLLTSNADVITGGHTVTFTFSSSGDVGLPKPTGTVQFFVDGIPLGAAQTLSADGTATMSKSGLSLGDHLITAVYSGDSIYNGATATLPVSEVAATPFVSTLYSSANVVCQSTPANGTTPAYNNPVTFTYATSTSAGNPLPTGQVSFSASLNGVVLASGFGTLANGVATFTTIFSQTGTYTVTATYLGDNNYAGATSTLAPAEIVVAPGNYISSEDDPSLSGQNVTYVFTSNTSAGLLTTTAGTGSVVFFDNGRQISGPIGLNAIGQAQFTETQPTAGTHTITAQYTSSSGTSTVSLPTQIVDADPLSAVLVSQSEPAATGTNVTLTFEGAFFRTLPEPNPSPPPPTVNSSIPAPTGTVSFFDGSTLIGTVTLPPTGTVSISTDSLTVGSHKIFAVYSGDSNYATYRVALPVPEVIGPAPSIRIVSSADPVLVTGNVTFTVSAYGGSGQPTPTGKVTLYVDGFQLSDAISLENGVATYSVSAATLGVGSHVITADYTGDPNYATAIGTMVQNEVVVDPPPVQITTSAQPQTVNGVVTYPVTPGQSVTYTLKVPNANASAGDPAPVGTVTFTQIDSLGNSIVIGSAPLNANGVASITVFSPATVGTYTIVASYAGDTADGYEPVSVTISAPVQNTLGPVSPPPTVVNRFEPVATVNGTISGGAGAGLTSTGPGVLVLNGVNTYSGATTVNGSAGTLIVGVTGALPPGTPLAIGAGGTVDMNGNTASVADLSGAGTLFLDGNGSALTTGTDNTSTTFSGAITGTGTLTKVGNGTLTLSGASPTYTGPTFVSGGAVFVNGNQSGSAVQVASGTTLGGNGGIVGAVTVSAGGTVAPGTNGPGLLNTGAISYAAGSTFAVTLNGTTAESQYSQLDVTGTATLNGATLSLSVGFAPAVNNTFVILTATTIVGTFKDRNGNVLGEGATFDLNGRVYTISYLGNQVTLTVTGFAETSTLTSNLNPAQPGQSVTFTATYTQILPTDPAPQGSVQFYLDGATTPFATVALNGSGSASASLALAVGAHTITAVYTSTNGFQNTTTTLTESVSGVPAVALTTSASSVIFGTAVTYTAQVSGSIGTPTGTVNFYNASTGAFLGSANLDGNGFAQLTTSAVSHGTSTIQAVYTGDSNYRSGAATVTQVITSVPLYAAGSGPNGPGIVTAFSAMTGGALISFAPFGAYAGGVKVAVGDVNGDGYSDLIVMAGPGALNGLVQIYSGRDFSLLSTYFAFPGYAGEFNIAAGDLTGNGIDDVIFSTATGGDFVFAYAGASNTFIVPIFSAFGGFTGGVTIAAGDVRGSGVDQIIVGTASQVGAAGVFNQYGQLLQPYYFAPVAMNGVNVAAADLNNSGHDDIIFGARTGSTLVLEFDGVSQGLMGYFFAYPGQTFGVTVAAVDPTASGYANIVTGFTSNVSAIAIYSGLSFQLLDVNGQPSGAGGVSVAGSGTTK</sequence>
<dbReference type="Pfam" id="PF16640">
    <property type="entry name" value="Big_3_5"/>
    <property type="match status" value="9"/>
</dbReference>
<reference evidence="5" key="1">
    <citation type="submission" date="2020-05" db="EMBL/GenBank/DDBJ databases">
        <title>Frigoriglobus tundricola gen. nov., sp. nov., a psychrotolerant cellulolytic planctomycete of the family Gemmataceae with two divergent copies of 16S rRNA gene.</title>
        <authorList>
            <person name="Kulichevskaya I.S."/>
            <person name="Ivanova A.A."/>
            <person name="Naumoff D.G."/>
            <person name="Beletsky A.V."/>
            <person name="Rijpstra W.I.C."/>
            <person name="Sinninghe Damste J.S."/>
            <person name="Mardanov A.V."/>
            <person name="Ravin N.V."/>
            <person name="Dedysh S.N."/>
        </authorList>
    </citation>
    <scope>NUCLEOTIDE SEQUENCE [LARGE SCALE GENOMIC DNA]</scope>
    <source>
        <strain evidence="5">PL17</strain>
    </source>
</reference>
<dbReference type="InterPro" id="IPR013425">
    <property type="entry name" value="Autotrns_rpt"/>
</dbReference>
<keyword evidence="1" id="KW-0732">Signal</keyword>
<feature type="domain" description="Bacterial Ig-like" evidence="3">
    <location>
        <begin position="1608"/>
        <end position="1686"/>
    </location>
</feature>
<dbReference type="Gene3D" id="2.60.40.10">
    <property type="entry name" value="Immunoglobulins"/>
    <property type="match status" value="10"/>
</dbReference>
<accession>A0A6M5YIJ6</accession>
<feature type="domain" description="Bacterial Ig-like" evidence="3">
    <location>
        <begin position="1495"/>
        <end position="1580"/>
    </location>
</feature>
<protein>
    <recommendedName>
        <fullName evidence="3">Bacterial Ig-like domain-containing protein</fullName>
    </recommendedName>
</protein>
<evidence type="ECO:0000313" key="5">
    <source>
        <dbReference type="Proteomes" id="UP000503447"/>
    </source>
</evidence>
<evidence type="ECO:0000313" key="4">
    <source>
        <dbReference type="EMBL" id="QJW93086.1"/>
    </source>
</evidence>
<feature type="domain" description="Bacterial Ig-like" evidence="3">
    <location>
        <begin position="2117"/>
        <end position="2203"/>
    </location>
</feature>
<feature type="compositionally biased region" description="Low complexity" evidence="2">
    <location>
        <begin position="842"/>
        <end position="858"/>
    </location>
</feature>
<dbReference type="KEGG" id="ftj:FTUN_0588"/>
<dbReference type="InterPro" id="IPR028994">
    <property type="entry name" value="Integrin_alpha_N"/>
</dbReference>
<evidence type="ECO:0000259" key="3">
    <source>
        <dbReference type="Pfam" id="PF16640"/>
    </source>
</evidence>
<name>A0A6M5YIJ6_9BACT</name>
<dbReference type="InterPro" id="IPR013783">
    <property type="entry name" value="Ig-like_fold"/>
</dbReference>